<evidence type="ECO:0000256" key="3">
    <source>
        <dbReference type="ARBA" id="ARBA00022617"/>
    </source>
</evidence>
<keyword evidence="7" id="KW-0560">Oxidoreductase</keyword>
<evidence type="ECO:0000256" key="5">
    <source>
        <dbReference type="ARBA" id="ARBA00022723"/>
    </source>
</evidence>
<dbReference type="InterPro" id="IPR001128">
    <property type="entry name" value="Cyt_P450"/>
</dbReference>
<protein>
    <submittedName>
        <fullName evidence="11">Uncharacterized protein</fullName>
    </submittedName>
</protein>
<dbReference type="PANTHER" id="PTHR24282:SF15">
    <property type="entry name" value="CYTOCHROME P450, FAMILY 715, SUBFAMILY A, POLYPEPTIDE 1"/>
    <property type="match status" value="1"/>
</dbReference>
<dbReference type="EMBL" id="EU961746">
    <property type="protein sequence ID" value="ACG33864.1"/>
    <property type="molecule type" value="mRNA"/>
</dbReference>
<evidence type="ECO:0000256" key="8">
    <source>
        <dbReference type="ARBA" id="ARBA00023004"/>
    </source>
</evidence>
<keyword evidence="5" id="KW-0479">Metal-binding</keyword>
<dbReference type="AlphaFoldDB" id="B6T9T1"/>
<organism evidence="11">
    <name type="scientific">Zea mays</name>
    <name type="common">Maize</name>
    <dbReference type="NCBI Taxonomy" id="4577"/>
    <lineage>
        <taxon>Eukaryota</taxon>
        <taxon>Viridiplantae</taxon>
        <taxon>Streptophyta</taxon>
        <taxon>Embryophyta</taxon>
        <taxon>Tracheophyta</taxon>
        <taxon>Spermatophyta</taxon>
        <taxon>Magnoliopsida</taxon>
        <taxon>Liliopsida</taxon>
        <taxon>Poales</taxon>
        <taxon>Poaceae</taxon>
        <taxon>PACMAD clade</taxon>
        <taxon>Panicoideae</taxon>
        <taxon>Andropogonodae</taxon>
        <taxon>Andropogoneae</taxon>
        <taxon>Tripsacinae</taxon>
        <taxon>Zea</taxon>
    </lineage>
</organism>
<evidence type="ECO:0000256" key="1">
    <source>
        <dbReference type="ARBA" id="ARBA00004370"/>
    </source>
</evidence>
<evidence type="ECO:0000256" key="4">
    <source>
        <dbReference type="ARBA" id="ARBA00022692"/>
    </source>
</evidence>
<sequence length="145" mass="16392">MLSLVSTFLYAVLFDRACSSTFPDFTDLFYCIAKVSWLLLFSDMYFVSSLLLAGTEEATDRRLTTRELVDECKTFFFGGHKTTPLALSWTLLMLAAHPDWQDAFAGSDWHGPLNGSCYSGRPGTVRPTPCHAREEIWTRRVARHG</sequence>
<keyword evidence="8" id="KW-0408">Iron</keyword>
<keyword evidence="6" id="KW-1133">Transmembrane helix</keyword>
<dbReference type="GO" id="GO:0016705">
    <property type="term" value="F:oxidoreductase activity, acting on paired donors, with incorporation or reduction of molecular oxygen"/>
    <property type="evidence" value="ECO:0007669"/>
    <property type="project" value="InterPro"/>
</dbReference>
<evidence type="ECO:0000256" key="9">
    <source>
        <dbReference type="ARBA" id="ARBA00023033"/>
    </source>
</evidence>
<accession>B6T9T1</accession>
<keyword evidence="3" id="KW-0349">Heme</keyword>
<dbReference type="SUPFAM" id="SSF48264">
    <property type="entry name" value="Cytochrome P450"/>
    <property type="match status" value="1"/>
</dbReference>
<keyword evidence="10" id="KW-0472">Membrane</keyword>
<dbReference type="InterPro" id="IPR050665">
    <property type="entry name" value="Cytochrome_P450_Monooxygen"/>
</dbReference>
<dbReference type="GO" id="GO:0020037">
    <property type="term" value="F:heme binding"/>
    <property type="evidence" value="ECO:0007669"/>
    <property type="project" value="InterPro"/>
</dbReference>
<evidence type="ECO:0000256" key="10">
    <source>
        <dbReference type="ARBA" id="ARBA00023136"/>
    </source>
</evidence>
<evidence type="ECO:0000313" key="11">
    <source>
        <dbReference type="EMBL" id="ACG33864.1"/>
    </source>
</evidence>
<dbReference type="GO" id="GO:0016020">
    <property type="term" value="C:membrane"/>
    <property type="evidence" value="ECO:0007669"/>
    <property type="project" value="UniProtKB-SubCell"/>
</dbReference>
<comment type="similarity">
    <text evidence="2">Belongs to the cytochrome P450 family.</text>
</comment>
<dbReference type="GO" id="GO:0004497">
    <property type="term" value="F:monooxygenase activity"/>
    <property type="evidence" value="ECO:0007669"/>
    <property type="project" value="UniProtKB-KW"/>
</dbReference>
<proteinExistence type="evidence at transcript level"/>
<comment type="subcellular location">
    <subcellularLocation>
        <location evidence="1">Membrane</location>
    </subcellularLocation>
</comment>
<dbReference type="GO" id="GO:0005506">
    <property type="term" value="F:iron ion binding"/>
    <property type="evidence" value="ECO:0007669"/>
    <property type="project" value="InterPro"/>
</dbReference>
<keyword evidence="9" id="KW-0503">Monooxygenase</keyword>
<evidence type="ECO:0000256" key="2">
    <source>
        <dbReference type="ARBA" id="ARBA00010617"/>
    </source>
</evidence>
<reference evidence="11" key="1">
    <citation type="journal article" date="2009" name="Plant Mol. Biol.">
        <title>Insights into corn genes derived from large-scale cDNA sequencing.</title>
        <authorList>
            <person name="Alexandrov N.N."/>
            <person name="Brover V.V."/>
            <person name="Freidin S."/>
            <person name="Troukhan M.E."/>
            <person name="Tatarinova T.V."/>
            <person name="Zhang H."/>
            <person name="Swaller T.J."/>
            <person name="Lu Y.P."/>
            <person name="Bouck J."/>
            <person name="Flavell R.B."/>
            <person name="Feldmann K.A."/>
        </authorList>
    </citation>
    <scope>NUCLEOTIDE SEQUENCE</scope>
</reference>
<dbReference type="GO" id="GO:0006629">
    <property type="term" value="P:lipid metabolic process"/>
    <property type="evidence" value="ECO:0007669"/>
    <property type="project" value="UniProtKB-ARBA"/>
</dbReference>
<keyword evidence="4" id="KW-0812">Transmembrane</keyword>
<name>B6T9T1_MAIZE</name>
<evidence type="ECO:0000256" key="7">
    <source>
        <dbReference type="ARBA" id="ARBA00023002"/>
    </source>
</evidence>
<evidence type="ECO:0000256" key="6">
    <source>
        <dbReference type="ARBA" id="ARBA00022989"/>
    </source>
</evidence>
<dbReference type="Pfam" id="PF00067">
    <property type="entry name" value="p450"/>
    <property type="match status" value="1"/>
</dbReference>
<dbReference type="InterPro" id="IPR036396">
    <property type="entry name" value="Cyt_P450_sf"/>
</dbReference>
<dbReference type="Gene3D" id="1.10.630.10">
    <property type="entry name" value="Cytochrome P450"/>
    <property type="match status" value="1"/>
</dbReference>
<dbReference type="PANTHER" id="PTHR24282">
    <property type="entry name" value="CYTOCHROME P450 FAMILY MEMBER"/>
    <property type="match status" value="1"/>
</dbReference>